<dbReference type="AlphaFoldDB" id="A0AAP2G3P2"/>
<feature type="transmembrane region" description="Helical" evidence="1">
    <location>
        <begin position="88"/>
        <end position="110"/>
    </location>
</feature>
<feature type="transmembrane region" description="Helical" evidence="1">
    <location>
        <begin position="57"/>
        <end position="76"/>
    </location>
</feature>
<evidence type="ECO:0000256" key="1">
    <source>
        <dbReference type="SAM" id="Phobius"/>
    </source>
</evidence>
<comment type="caution">
    <text evidence="2">The sequence shown here is derived from an EMBL/GenBank/DDBJ whole genome shotgun (WGS) entry which is preliminary data.</text>
</comment>
<evidence type="ECO:0000313" key="3">
    <source>
        <dbReference type="Proteomes" id="UP001319104"/>
    </source>
</evidence>
<protein>
    <submittedName>
        <fullName evidence="2">DUF3810 domain-containing protein</fullName>
    </submittedName>
</protein>
<dbReference type="InterPro" id="IPR024294">
    <property type="entry name" value="DUF3810"/>
</dbReference>
<gene>
    <name evidence="2" type="ORF">KI659_06520</name>
</gene>
<dbReference type="Proteomes" id="UP001319104">
    <property type="component" value="Unassembled WGS sequence"/>
</dbReference>
<sequence length="358" mass="41588">MFRKDWAWALLGLLALVIRYFAAQNPERTEEIYSRTFFPVVRNVIDLTVSRLPFPTVYLFVLSIFIAVGIYFYYLLTQKPGVKMKVAYTFRSIFNFSGALIFFFLILWGYNYQRVPIFQQLDLSPRPLSEEEIMREINLTSNILVQLRQNLTLDEEAIEETLPYEEVEDIVRANIRENLYLLGLNFTGHPRTKLFYPAGFMTRMGILGIYFPFTGESYIDAALHPLERPFTVAHEMAHSYGVTDEGEANFIGWVICANSNDPLLQYSGQLRLLRYQLSDLYRISPNLYRQTFSRLNKGIKNDLSSILKNKEEVKPISNELSKRSNDIFLKTQGVKAGVMSYQQLPMLANAWRNRLKGE</sequence>
<evidence type="ECO:0000313" key="2">
    <source>
        <dbReference type="EMBL" id="MBS9523670.1"/>
    </source>
</evidence>
<keyword evidence="1" id="KW-0812">Transmembrane</keyword>
<keyword evidence="1" id="KW-1133">Transmembrane helix</keyword>
<proteinExistence type="predicted"/>
<organism evidence="2 3">
    <name type="scientific">Litoribacter ruber</name>
    <dbReference type="NCBI Taxonomy" id="702568"/>
    <lineage>
        <taxon>Bacteria</taxon>
        <taxon>Pseudomonadati</taxon>
        <taxon>Bacteroidota</taxon>
        <taxon>Cytophagia</taxon>
        <taxon>Cytophagales</taxon>
        <taxon>Cyclobacteriaceae</taxon>
        <taxon>Litoribacter</taxon>
    </lineage>
</organism>
<accession>A0AAP2G3P2</accession>
<keyword evidence="3" id="KW-1185">Reference proteome</keyword>
<dbReference type="RefSeq" id="WP_213944554.1">
    <property type="nucleotide sequence ID" value="NZ_JAHBGI010000009.1"/>
</dbReference>
<dbReference type="Pfam" id="PF12725">
    <property type="entry name" value="DUF3810"/>
    <property type="match status" value="1"/>
</dbReference>
<dbReference type="EMBL" id="JAHCMY010000002">
    <property type="protein sequence ID" value="MBS9523670.1"/>
    <property type="molecule type" value="Genomic_DNA"/>
</dbReference>
<keyword evidence="1" id="KW-0472">Membrane</keyword>
<reference evidence="2 3" key="1">
    <citation type="submission" date="2021-05" db="EMBL/GenBank/DDBJ databases">
        <authorList>
            <person name="Zhang Z.D."/>
            <person name="Osman G."/>
        </authorList>
    </citation>
    <scope>NUCLEOTIDE SEQUENCE [LARGE SCALE GENOMIC DNA]</scope>
    <source>
        <strain evidence="2 3">KCTC 32217</strain>
    </source>
</reference>
<name>A0AAP2G3P2_9BACT</name>